<evidence type="ECO:0000256" key="1">
    <source>
        <dbReference type="SAM" id="MobiDB-lite"/>
    </source>
</evidence>
<protein>
    <submittedName>
        <fullName evidence="2">Uncharacterized protein</fullName>
    </submittedName>
</protein>
<name>A0A3N4RQD0_9ACTN</name>
<dbReference type="EMBL" id="RKQG01000001">
    <property type="protein sequence ID" value="RPE35046.1"/>
    <property type="molecule type" value="Genomic_DNA"/>
</dbReference>
<gene>
    <name evidence="2" type="ORF">EDD38_3393</name>
</gene>
<reference evidence="2 3" key="1">
    <citation type="submission" date="2018-11" db="EMBL/GenBank/DDBJ databases">
        <title>Sequencing the genomes of 1000 actinobacteria strains.</title>
        <authorList>
            <person name="Klenk H.-P."/>
        </authorList>
    </citation>
    <scope>NUCLEOTIDE SEQUENCE [LARGE SCALE GENOMIC DNA]</scope>
    <source>
        <strain evidence="2 3">DSM 44781</strain>
    </source>
</reference>
<accession>A0A3N4RQD0</accession>
<proteinExistence type="predicted"/>
<dbReference type="Proteomes" id="UP000266906">
    <property type="component" value="Unassembled WGS sequence"/>
</dbReference>
<sequence>MSLRFIAKDPNSPDGDSPTIWVDEKTSDLVIQGWKVDAATEDECRTVGNIPDHETVVRVPARLAQAMREACDVAERGKD</sequence>
<dbReference type="RefSeq" id="WP_123818666.1">
    <property type="nucleotide sequence ID" value="NZ_JBEYIY010000010.1"/>
</dbReference>
<feature type="region of interest" description="Disordered" evidence="1">
    <location>
        <begin position="1"/>
        <end position="21"/>
    </location>
</feature>
<keyword evidence="3" id="KW-1185">Reference proteome</keyword>
<dbReference type="AlphaFoldDB" id="A0A3N4RQD0"/>
<evidence type="ECO:0000313" key="3">
    <source>
        <dbReference type="Proteomes" id="UP000266906"/>
    </source>
</evidence>
<evidence type="ECO:0000313" key="2">
    <source>
        <dbReference type="EMBL" id="RPE35046.1"/>
    </source>
</evidence>
<comment type="caution">
    <text evidence="2">The sequence shown here is derived from an EMBL/GenBank/DDBJ whole genome shotgun (WGS) entry which is preliminary data.</text>
</comment>
<organism evidence="2 3">
    <name type="scientific">Kitasatospora cineracea</name>
    <dbReference type="NCBI Taxonomy" id="88074"/>
    <lineage>
        <taxon>Bacteria</taxon>
        <taxon>Bacillati</taxon>
        <taxon>Actinomycetota</taxon>
        <taxon>Actinomycetes</taxon>
        <taxon>Kitasatosporales</taxon>
        <taxon>Streptomycetaceae</taxon>
        <taxon>Kitasatospora</taxon>
    </lineage>
</organism>